<feature type="transmembrane region" description="Helical" evidence="1">
    <location>
        <begin position="107"/>
        <end position="124"/>
    </location>
</feature>
<keyword evidence="1" id="KW-0812">Transmembrane</keyword>
<comment type="caution">
    <text evidence="2">The sequence shown here is derived from an EMBL/GenBank/DDBJ whole genome shotgun (WGS) entry which is preliminary data.</text>
</comment>
<reference evidence="2 3" key="1">
    <citation type="submission" date="2023-12" db="EMBL/GenBank/DDBJ databases">
        <title>the genome sequence of Hyalangium sp. s54d21.</title>
        <authorList>
            <person name="Zhang X."/>
        </authorList>
    </citation>
    <scope>NUCLEOTIDE SEQUENCE [LARGE SCALE GENOMIC DNA]</scope>
    <source>
        <strain evidence="3">s54d21</strain>
    </source>
</reference>
<sequence>MSAADFEEALAQLVLQESLRIRSSQQGWLLRTSTASAPTTTPWQGLLRKSFGGMCRPHQPKQDCLSLLDDVMGLSDTDKLAVAVGLSFAPMSESIARAVENTVTPQLFYAAIATTMVTWVVLAANPEPVFTKAAAIVSAVLLVYLGSDAFLEVLKASFELRRATAQAVTFEELEEASQRFGRVMGEQGTRIFILVVTVLVSRGAMGGASLLSARLPLLPHFMEASSVGATQLGIRLAAVEQVSRVAVVEGQLTVTLAPTAVAMVAGSNEGAAHAGGGETAAEAPHYRETFFSAHPELRDKVVVHHAIEQQVLKRYPGLFTEAEIHSLSNLRGIPKSINPDIHLSKIRRAWNEFYRSYSKPTKQEVHDFAAQLDRQWGAIFRPPVSLGGHAP</sequence>
<protein>
    <recommendedName>
        <fullName evidence="4">Lipoprotein</fullName>
    </recommendedName>
</protein>
<organism evidence="2 3">
    <name type="scientific">Hyalangium rubrum</name>
    <dbReference type="NCBI Taxonomy" id="3103134"/>
    <lineage>
        <taxon>Bacteria</taxon>
        <taxon>Pseudomonadati</taxon>
        <taxon>Myxococcota</taxon>
        <taxon>Myxococcia</taxon>
        <taxon>Myxococcales</taxon>
        <taxon>Cystobacterineae</taxon>
        <taxon>Archangiaceae</taxon>
        <taxon>Hyalangium</taxon>
    </lineage>
</organism>
<evidence type="ECO:0000256" key="1">
    <source>
        <dbReference type="SAM" id="Phobius"/>
    </source>
</evidence>
<proteinExistence type="predicted"/>
<dbReference type="RefSeq" id="WP_321547703.1">
    <property type="nucleotide sequence ID" value="NZ_JAXIVS010000007.1"/>
</dbReference>
<feature type="transmembrane region" description="Helical" evidence="1">
    <location>
        <begin position="130"/>
        <end position="151"/>
    </location>
</feature>
<evidence type="ECO:0000313" key="3">
    <source>
        <dbReference type="Proteomes" id="UP001291309"/>
    </source>
</evidence>
<evidence type="ECO:0000313" key="2">
    <source>
        <dbReference type="EMBL" id="MDY7228977.1"/>
    </source>
</evidence>
<name>A0ABU5H671_9BACT</name>
<gene>
    <name evidence="2" type="ORF">SYV04_21340</name>
</gene>
<accession>A0ABU5H671</accession>
<keyword evidence="1" id="KW-1133">Transmembrane helix</keyword>
<dbReference type="EMBL" id="JAXIVS010000007">
    <property type="protein sequence ID" value="MDY7228977.1"/>
    <property type="molecule type" value="Genomic_DNA"/>
</dbReference>
<evidence type="ECO:0008006" key="4">
    <source>
        <dbReference type="Google" id="ProtNLM"/>
    </source>
</evidence>
<feature type="transmembrane region" description="Helical" evidence="1">
    <location>
        <begin position="191"/>
        <end position="211"/>
    </location>
</feature>
<dbReference type="Proteomes" id="UP001291309">
    <property type="component" value="Unassembled WGS sequence"/>
</dbReference>
<keyword evidence="3" id="KW-1185">Reference proteome</keyword>
<keyword evidence="1" id="KW-0472">Membrane</keyword>